<dbReference type="Gene3D" id="3.90.70.10">
    <property type="entry name" value="Cysteine proteinases"/>
    <property type="match status" value="1"/>
</dbReference>
<dbReference type="STRING" id="2064.TR51_05570"/>
<name>A0A0D0Q2W0_KITGR</name>
<dbReference type="GO" id="GO:0008233">
    <property type="term" value="F:peptidase activity"/>
    <property type="evidence" value="ECO:0007669"/>
    <property type="project" value="InterPro"/>
</dbReference>
<dbReference type="GO" id="GO:0006508">
    <property type="term" value="P:proteolysis"/>
    <property type="evidence" value="ECO:0007669"/>
    <property type="project" value="InterPro"/>
</dbReference>
<feature type="domain" description="Peptidase C39" evidence="1">
    <location>
        <begin position="52"/>
        <end position="211"/>
    </location>
</feature>
<proteinExistence type="predicted"/>
<dbReference type="PROSITE" id="PS50990">
    <property type="entry name" value="PEPTIDASE_C39"/>
    <property type="match status" value="1"/>
</dbReference>
<dbReference type="InterPro" id="IPR039564">
    <property type="entry name" value="Peptidase_C39-like"/>
</dbReference>
<evidence type="ECO:0000313" key="2">
    <source>
        <dbReference type="EMBL" id="KIQ66892.1"/>
    </source>
</evidence>
<dbReference type="PATRIC" id="fig|2064.6.peg.1231"/>
<evidence type="ECO:0000259" key="1">
    <source>
        <dbReference type="PROSITE" id="PS50990"/>
    </source>
</evidence>
<sequence>MKVRQDDRVKPISHAVPYYSQWESPELVPDILDGTLRAADDPLWERSGAADQAEYEYWSWRLCGMACLRMVLDHWWGVAPAQVRLAEECELAGAYIRHPDGRLDGLIHSPFAAYVRARWGLDAQAVSPLPVERLPEELARGVLPMISVHPAIRTLAPEVPRPGGHLVLAVGADDDALYIHNPSGFPDGSQRAARVPWADLDRFYAGRGILLGPPPTG</sequence>
<dbReference type="Proteomes" id="UP000032066">
    <property type="component" value="Unassembled WGS sequence"/>
</dbReference>
<keyword evidence="3" id="KW-1185">Reference proteome</keyword>
<dbReference type="Pfam" id="PF13529">
    <property type="entry name" value="Peptidase_C39_2"/>
    <property type="match status" value="1"/>
</dbReference>
<dbReference type="EMBL" id="JXZB01000001">
    <property type="protein sequence ID" value="KIQ66892.1"/>
    <property type="molecule type" value="Genomic_DNA"/>
</dbReference>
<dbReference type="InterPro" id="IPR005074">
    <property type="entry name" value="Peptidase_C39"/>
</dbReference>
<dbReference type="GO" id="GO:0016020">
    <property type="term" value="C:membrane"/>
    <property type="evidence" value="ECO:0007669"/>
    <property type="project" value="InterPro"/>
</dbReference>
<dbReference type="OrthoDB" id="2602488at2"/>
<organism evidence="2 3">
    <name type="scientific">Kitasatospora griseola</name>
    <name type="common">Streptomyces griseolosporeus</name>
    <dbReference type="NCBI Taxonomy" id="2064"/>
    <lineage>
        <taxon>Bacteria</taxon>
        <taxon>Bacillati</taxon>
        <taxon>Actinomycetota</taxon>
        <taxon>Actinomycetes</taxon>
        <taxon>Kitasatosporales</taxon>
        <taxon>Streptomycetaceae</taxon>
        <taxon>Kitasatospora</taxon>
    </lineage>
</organism>
<protein>
    <recommendedName>
        <fullName evidence="1">Peptidase C39 domain-containing protein</fullName>
    </recommendedName>
</protein>
<dbReference type="AlphaFoldDB" id="A0A0D0Q2W0"/>
<dbReference type="RefSeq" id="WP_043908463.1">
    <property type="nucleotide sequence ID" value="NZ_JXZB01000001.1"/>
</dbReference>
<evidence type="ECO:0000313" key="3">
    <source>
        <dbReference type="Proteomes" id="UP000032066"/>
    </source>
</evidence>
<reference evidence="2 3" key="1">
    <citation type="submission" date="2015-02" db="EMBL/GenBank/DDBJ databases">
        <title>Draft genome sequence of Kitasatospora griseola MF730-N6, a bafilomycin, terpentecin and satosporin producer.</title>
        <authorList>
            <person name="Arens J.C."/>
            <person name="Haltli B."/>
            <person name="Kerr R.G."/>
        </authorList>
    </citation>
    <scope>NUCLEOTIDE SEQUENCE [LARGE SCALE GENOMIC DNA]</scope>
    <source>
        <strain evidence="2 3">MF730-N6</strain>
    </source>
</reference>
<accession>A0A0D0Q2W0</accession>
<gene>
    <name evidence="2" type="ORF">TR51_05570</name>
</gene>
<dbReference type="GO" id="GO:0005524">
    <property type="term" value="F:ATP binding"/>
    <property type="evidence" value="ECO:0007669"/>
    <property type="project" value="InterPro"/>
</dbReference>
<comment type="caution">
    <text evidence="2">The sequence shown here is derived from an EMBL/GenBank/DDBJ whole genome shotgun (WGS) entry which is preliminary data.</text>
</comment>